<comment type="caution">
    <text evidence="6">The sequence shown here is derived from an EMBL/GenBank/DDBJ whole genome shotgun (WGS) entry which is preliminary data.</text>
</comment>
<proteinExistence type="inferred from homology"/>
<dbReference type="AlphaFoldDB" id="A0AAN8VK47"/>
<dbReference type="SUPFAM" id="SSF52266">
    <property type="entry name" value="SGNH hydrolase"/>
    <property type="match status" value="1"/>
</dbReference>
<dbReference type="InterPro" id="IPR001087">
    <property type="entry name" value="GDSL"/>
</dbReference>
<dbReference type="PANTHER" id="PTHR22835">
    <property type="entry name" value="ZINC FINGER FYVE DOMAIN CONTAINING PROTEIN"/>
    <property type="match status" value="1"/>
</dbReference>
<dbReference type="Gene3D" id="3.40.50.1110">
    <property type="entry name" value="SGNH hydrolase"/>
    <property type="match status" value="1"/>
</dbReference>
<evidence type="ECO:0000256" key="1">
    <source>
        <dbReference type="ARBA" id="ARBA00008668"/>
    </source>
</evidence>
<evidence type="ECO:0000256" key="2">
    <source>
        <dbReference type="ARBA" id="ARBA00022729"/>
    </source>
</evidence>
<evidence type="ECO:0000256" key="4">
    <source>
        <dbReference type="ARBA" id="ARBA00023180"/>
    </source>
</evidence>
<comment type="similarity">
    <text evidence="1">Belongs to the 'GDSL' lipolytic enzyme family.</text>
</comment>
<keyword evidence="4" id="KW-0325">Glycoprotein</keyword>
<protein>
    <submittedName>
        <fullName evidence="6">GDSL lipase/esterase</fullName>
    </submittedName>
</protein>
<dbReference type="EMBL" id="JBAMMX010000011">
    <property type="protein sequence ID" value="KAK6930907.1"/>
    <property type="molecule type" value="Genomic_DNA"/>
</dbReference>
<organism evidence="6 7">
    <name type="scientific">Dillenia turbinata</name>
    <dbReference type="NCBI Taxonomy" id="194707"/>
    <lineage>
        <taxon>Eukaryota</taxon>
        <taxon>Viridiplantae</taxon>
        <taxon>Streptophyta</taxon>
        <taxon>Embryophyta</taxon>
        <taxon>Tracheophyta</taxon>
        <taxon>Spermatophyta</taxon>
        <taxon>Magnoliopsida</taxon>
        <taxon>eudicotyledons</taxon>
        <taxon>Gunneridae</taxon>
        <taxon>Pentapetalae</taxon>
        <taxon>Dilleniales</taxon>
        <taxon>Dilleniaceae</taxon>
        <taxon>Dillenia</taxon>
    </lineage>
</organism>
<evidence type="ECO:0000313" key="6">
    <source>
        <dbReference type="EMBL" id="KAK6930907.1"/>
    </source>
</evidence>
<dbReference type="Pfam" id="PF00657">
    <property type="entry name" value="Lipase_GDSL"/>
    <property type="match status" value="1"/>
</dbReference>
<dbReference type="Proteomes" id="UP001370490">
    <property type="component" value="Unassembled WGS sequence"/>
</dbReference>
<dbReference type="InterPro" id="IPR036514">
    <property type="entry name" value="SGNH_hydro_sf"/>
</dbReference>
<sequence>MVPQPPTSKSSPPPAGNSSLSPPGKKYKNCFSKVFAFGDSYTDTGNAHFMGGLGSFLSFSHSAYGSTFFKKPSNRLCDGRLVIDFLTEALGLQYLSPYKATSVNFTYGCNFAIAGSTSFSKNYFLRNKIGHSLMWKAAPESFKTQSDWFKMFLSNVECEGLDDASCKSKLKEVLFWIGSMGISDYTRFFGFTISKTWLTNIAVDHVCQLVKATLEKGAKYIVVQGLPPAGCLPCDLSLSKPNDRDEMGCSASANLMIMKHNELLQKSLKEIQKTYPSCMIVYADLWSAFKTILMNPTKFGIQETSKTCCGCGGGNLNFDSQNLCGSTGATVCDDPSKYISWDGVHLTEAMNQHLTDLLLHQGYCQPSFDQLVSHRKSN</sequence>
<dbReference type="GO" id="GO:0016788">
    <property type="term" value="F:hydrolase activity, acting on ester bonds"/>
    <property type="evidence" value="ECO:0007669"/>
    <property type="project" value="InterPro"/>
</dbReference>
<evidence type="ECO:0000256" key="5">
    <source>
        <dbReference type="SAM" id="MobiDB-lite"/>
    </source>
</evidence>
<keyword evidence="7" id="KW-1185">Reference proteome</keyword>
<dbReference type="PANTHER" id="PTHR22835:SF532">
    <property type="entry name" value="SERINE-RICH ADHESIN FOR PLATELETS-LIKE ISOFORM X1"/>
    <property type="match status" value="1"/>
</dbReference>
<accession>A0AAN8VK47</accession>
<reference evidence="6 7" key="1">
    <citation type="submission" date="2023-12" db="EMBL/GenBank/DDBJ databases">
        <title>A high-quality genome assembly for Dillenia turbinata (Dilleniales).</title>
        <authorList>
            <person name="Chanderbali A."/>
        </authorList>
    </citation>
    <scope>NUCLEOTIDE SEQUENCE [LARGE SCALE GENOMIC DNA]</scope>
    <source>
        <strain evidence="6">LSX21</strain>
        <tissue evidence="6">Leaf</tissue>
    </source>
</reference>
<dbReference type="InterPro" id="IPR035669">
    <property type="entry name" value="SGNH_plant_lipase-like"/>
</dbReference>
<keyword evidence="2" id="KW-0732">Signal</keyword>
<feature type="compositionally biased region" description="Pro residues" evidence="5">
    <location>
        <begin position="1"/>
        <end position="15"/>
    </location>
</feature>
<gene>
    <name evidence="6" type="ORF">RJ641_002700</name>
</gene>
<keyword evidence="3" id="KW-0378">Hydrolase</keyword>
<evidence type="ECO:0000256" key="3">
    <source>
        <dbReference type="ARBA" id="ARBA00022801"/>
    </source>
</evidence>
<feature type="region of interest" description="Disordered" evidence="5">
    <location>
        <begin position="1"/>
        <end position="23"/>
    </location>
</feature>
<dbReference type="CDD" id="cd01837">
    <property type="entry name" value="SGNH_plant_lipase_like"/>
    <property type="match status" value="1"/>
</dbReference>
<evidence type="ECO:0000313" key="7">
    <source>
        <dbReference type="Proteomes" id="UP001370490"/>
    </source>
</evidence>
<name>A0AAN8VK47_9MAGN</name>